<dbReference type="PANTHER" id="PTHR18916">
    <property type="entry name" value="DYNACTIN 1-RELATED MICROTUBULE-BINDING"/>
    <property type="match status" value="1"/>
</dbReference>
<evidence type="ECO:0000313" key="3">
    <source>
        <dbReference type="EMBL" id="KAK7489408.1"/>
    </source>
</evidence>
<evidence type="ECO:0000313" key="4">
    <source>
        <dbReference type="Proteomes" id="UP001519460"/>
    </source>
</evidence>
<feature type="compositionally biased region" description="Basic and acidic residues" evidence="1">
    <location>
        <begin position="821"/>
        <end position="835"/>
    </location>
</feature>
<dbReference type="PROSITE" id="PS50245">
    <property type="entry name" value="CAP_GLY_2"/>
    <property type="match status" value="1"/>
</dbReference>
<dbReference type="SUPFAM" id="SSF74924">
    <property type="entry name" value="Cap-Gly domain"/>
    <property type="match status" value="1"/>
</dbReference>
<dbReference type="InterPro" id="IPR022140">
    <property type="entry name" value="Kinesin-like_KIF1-typ"/>
</dbReference>
<dbReference type="EMBL" id="JACVVK020000138">
    <property type="protein sequence ID" value="KAK7489408.1"/>
    <property type="molecule type" value="Genomic_DNA"/>
</dbReference>
<dbReference type="PROSITE" id="PS00845">
    <property type="entry name" value="CAP_GLY_1"/>
    <property type="match status" value="1"/>
</dbReference>
<feature type="compositionally biased region" description="Basic and acidic residues" evidence="1">
    <location>
        <begin position="1187"/>
        <end position="1201"/>
    </location>
</feature>
<feature type="compositionally biased region" description="Acidic residues" evidence="1">
    <location>
        <begin position="1019"/>
        <end position="1031"/>
    </location>
</feature>
<proteinExistence type="predicted"/>
<feature type="compositionally biased region" description="Polar residues" evidence="1">
    <location>
        <begin position="1064"/>
        <end position="1073"/>
    </location>
</feature>
<feature type="region of interest" description="Disordered" evidence="1">
    <location>
        <begin position="938"/>
        <end position="1217"/>
    </location>
</feature>
<dbReference type="Gene3D" id="2.30.30.190">
    <property type="entry name" value="CAP Gly-rich-like domain"/>
    <property type="match status" value="1"/>
</dbReference>
<feature type="compositionally biased region" description="Acidic residues" evidence="1">
    <location>
        <begin position="974"/>
        <end position="983"/>
    </location>
</feature>
<feature type="region of interest" description="Disordered" evidence="1">
    <location>
        <begin position="1353"/>
        <end position="1407"/>
    </location>
</feature>
<sequence>LGRGLVTCLGQAKWAWDMVDVAETGNPMITPLRRDVGFNLSADVFDEGTRLKEKNFKQSLAKLREEVVKANALVREANFLSQEMGKQTEFHVTLQIPAANLSPNRRRGAFVSEPAILVKRKKRGGQIWTMEKLENKIIDMRDMYEERKASGQPMMVDDSIDDLDGSNWDGGPPTVGDPFYESQENHNLIGVANIFLECLFRDVKLDYHVPIISQQGEVAGKLHIEISKIGGAILDRYVDMAAENNEEETSVPMGAPLLIRVCIRDARGLPPALSHFVFCQYNFWGQSELVMVPPEINPEHIDKQDDDTVSFVFNHEKVFRVPITEEFIEFCSDGALSIEVWNEVMRKIEMLVEFHELNDQGEYIPVEVIPKPEVPCAGAFQLRQGHSRRIQVRVKPVANSGTLPLICECITSLSIGCLVVRSKLQKGLDSYQEEDLTVLRDRWSKALARRKQYLDEQIQKLINKPDKTEADSERERALIEQWVCLTEERNAVLVPAPGSNIPGAPADWNPPPNVEEHSPVLFLDLNADDMSTPNAKEGLQAVGMNSILPKEHGAHFVNLPLIKSFTEMENVCAIGSWDSSLHDSPSLNRVTPANERIYMVVKAVVRLSHPASMELVLRKRVAINIYKKQSLTSLTKMLKNSLIGSDYLSDSGIMYEVVSNLPKGSEELEDLETLAQMTYIEKYIKGISAVESILTLDRLRQEVAVKELLAVSGRPSSLRKTTSVPNINQIVTSPTGLLQHQLRADSVQDLSIADQFSSKSRNFPGELFRLRSLSEVSETMATIAKTACHRKRHSFSLATPKLVSPLSSGGKLGKPLTTLVEEQHQRESKPLLHQDTEEDLDEDDELPAQHKPHVARRLMDPDTRSIDSDDYQEFESYQSQQVKGAASKEHAAPVSAAVASTAITPSSTTDSLAEAPVKSYTPSMTSSGYGSQAVSTLTLSSDDSMSVKSMEDHSEGVKSGHTSAIKGESTETNTDSDGEEQNVGDEKILEENVEDVSGTSQGQGAEAASADLNTTATSVEEEAETVDDGSDDQVVTGRNRSDSLLDEQVPDISDSPMKPLPSPSVKTAQFFSQHSEDADTSAADPNASGVSAATASGLDDSDPYSVTAMEELERLGDEEEGDGDSLHIEESADNGRANSKPSASHTQTGNLTSVISAENNESGGKDTSPSILHSKPAIETSTPKSSTLDKKDKGSGSDGGKKSAGKRRGSGMRPRPMSMVVSPQAETVTRAWQDDMNRRSSLHLSEDTLASMDDNMSECSFGSRADLDRLLDGPVPSWIQDGEAVTVTSTSGPSKTGIVRFVGPVLFAPGNWVGVELDQPEGKNDGSVKGVHYFKCRNRHGIFVRPDKLIWDKKRKGSRKGSNPASRRSSGLSDSLSNLSRSPVSTSPSAQGASYMKSTSSSHAKKK</sequence>
<feature type="compositionally biased region" description="Polar residues" evidence="1">
    <location>
        <begin position="1136"/>
        <end position="1171"/>
    </location>
</feature>
<accession>A0ABD0KRB5</accession>
<feature type="region of interest" description="Disordered" evidence="1">
    <location>
        <begin position="820"/>
        <end position="867"/>
    </location>
</feature>
<gene>
    <name evidence="3" type="ORF">BaRGS_00019352</name>
</gene>
<evidence type="ECO:0000259" key="2">
    <source>
        <dbReference type="PROSITE" id="PS50245"/>
    </source>
</evidence>
<organism evidence="3 4">
    <name type="scientific">Batillaria attramentaria</name>
    <dbReference type="NCBI Taxonomy" id="370345"/>
    <lineage>
        <taxon>Eukaryota</taxon>
        <taxon>Metazoa</taxon>
        <taxon>Spiralia</taxon>
        <taxon>Lophotrochozoa</taxon>
        <taxon>Mollusca</taxon>
        <taxon>Gastropoda</taxon>
        <taxon>Caenogastropoda</taxon>
        <taxon>Sorbeoconcha</taxon>
        <taxon>Cerithioidea</taxon>
        <taxon>Batillariidae</taxon>
        <taxon>Batillaria</taxon>
    </lineage>
</organism>
<dbReference type="InterPro" id="IPR000938">
    <property type="entry name" value="CAP-Gly_domain"/>
</dbReference>
<comment type="caution">
    <text evidence="3">The sequence shown here is derived from an EMBL/GenBank/DDBJ whole genome shotgun (WGS) entry which is preliminary data.</text>
</comment>
<feature type="compositionally biased region" description="Polar residues" evidence="1">
    <location>
        <begin position="1390"/>
        <end position="1407"/>
    </location>
</feature>
<feature type="compositionally biased region" description="Low complexity" evidence="1">
    <location>
        <begin position="938"/>
        <end position="947"/>
    </location>
</feature>
<protein>
    <recommendedName>
        <fullName evidence="2">CAP-Gly domain-containing protein</fullName>
    </recommendedName>
</protein>
<evidence type="ECO:0000256" key="1">
    <source>
        <dbReference type="SAM" id="MobiDB-lite"/>
    </source>
</evidence>
<dbReference type="InterPro" id="IPR036859">
    <property type="entry name" value="CAP-Gly_dom_sf"/>
</dbReference>
<feature type="compositionally biased region" description="Basic and acidic residues" evidence="1">
    <location>
        <begin position="857"/>
        <end position="867"/>
    </location>
</feature>
<name>A0ABD0KRB5_9CAEN</name>
<reference evidence="3 4" key="1">
    <citation type="journal article" date="2023" name="Sci. Data">
        <title>Genome assembly of the Korean intertidal mud-creeper Batillaria attramentaria.</title>
        <authorList>
            <person name="Patra A.K."/>
            <person name="Ho P.T."/>
            <person name="Jun S."/>
            <person name="Lee S.J."/>
            <person name="Kim Y."/>
            <person name="Won Y.J."/>
        </authorList>
    </citation>
    <scope>NUCLEOTIDE SEQUENCE [LARGE SCALE GENOMIC DNA]</scope>
    <source>
        <strain evidence="3">Wonlab-2016</strain>
    </source>
</reference>
<dbReference type="Pfam" id="PF12423">
    <property type="entry name" value="KIF1B"/>
    <property type="match status" value="1"/>
</dbReference>
<keyword evidence="4" id="KW-1185">Reference proteome</keyword>
<dbReference type="SMART" id="SM01052">
    <property type="entry name" value="CAP_GLY"/>
    <property type="match status" value="1"/>
</dbReference>
<dbReference type="Pfam" id="PF01302">
    <property type="entry name" value="CAP_GLY"/>
    <property type="match status" value="1"/>
</dbReference>
<feature type="non-terminal residue" evidence="3">
    <location>
        <position position="1"/>
    </location>
</feature>
<dbReference type="Pfam" id="PF12473">
    <property type="entry name" value="DUF3694"/>
    <property type="match status" value="1"/>
</dbReference>
<feature type="compositionally biased region" description="Basic and acidic residues" evidence="1">
    <location>
        <begin position="949"/>
        <end position="958"/>
    </location>
</feature>
<feature type="compositionally biased region" description="Acidic residues" evidence="1">
    <location>
        <begin position="836"/>
        <end position="846"/>
    </location>
</feature>
<dbReference type="InterPro" id="IPR022164">
    <property type="entry name" value="Kinesin-like"/>
</dbReference>
<feature type="domain" description="CAP-Gly" evidence="2">
    <location>
        <begin position="1303"/>
        <end position="1345"/>
    </location>
</feature>
<dbReference type="Proteomes" id="UP001519460">
    <property type="component" value="Unassembled WGS sequence"/>
</dbReference>
<feature type="compositionally biased region" description="Low complexity" evidence="1">
    <location>
        <begin position="1364"/>
        <end position="1389"/>
    </location>
</feature>